<name>A0A0C2WD64_SERVB</name>
<dbReference type="PANTHER" id="PTHR14237:SF80">
    <property type="entry name" value="MOLYBDENUM COFACTOR SULFURASE"/>
    <property type="match status" value="1"/>
</dbReference>
<dbReference type="Gene3D" id="3.40.640.10">
    <property type="entry name" value="Type I PLP-dependent aspartate aminotransferase-like (Major domain)"/>
    <property type="match status" value="1"/>
</dbReference>
<dbReference type="GO" id="GO:0043545">
    <property type="term" value="P:molybdopterin cofactor metabolic process"/>
    <property type="evidence" value="ECO:0007669"/>
    <property type="project" value="TreeGrafter"/>
</dbReference>
<dbReference type="InterPro" id="IPR015421">
    <property type="entry name" value="PyrdxlP-dep_Trfase_major"/>
</dbReference>
<feature type="compositionally biased region" description="Low complexity" evidence="1">
    <location>
        <begin position="394"/>
        <end position="415"/>
    </location>
</feature>
<feature type="compositionally biased region" description="Polar residues" evidence="1">
    <location>
        <begin position="416"/>
        <end position="425"/>
    </location>
</feature>
<dbReference type="Pfam" id="PF00266">
    <property type="entry name" value="Aminotran_5"/>
    <property type="match status" value="1"/>
</dbReference>
<feature type="domain" description="Aminotransferase class V" evidence="2">
    <location>
        <begin position="74"/>
        <end position="374"/>
    </location>
</feature>
<reference evidence="4" key="2">
    <citation type="submission" date="2015-01" db="EMBL/GenBank/DDBJ databases">
        <title>Evolutionary Origins and Diversification of the Mycorrhizal Mutualists.</title>
        <authorList>
            <consortium name="DOE Joint Genome Institute"/>
            <consortium name="Mycorrhizal Genomics Consortium"/>
            <person name="Kohler A."/>
            <person name="Kuo A."/>
            <person name="Nagy L.G."/>
            <person name="Floudas D."/>
            <person name="Copeland A."/>
            <person name="Barry K.W."/>
            <person name="Cichocki N."/>
            <person name="Veneault-Fourrey C."/>
            <person name="LaButti K."/>
            <person name="Lindquist E.A."/>
            <person name="Lipzen A."/>
            <person name="Lundell T."/>
            <person name="Morin E."/>
            <person name="Murat C."/>
            <person name="Riley R."/>
            <person name="Ohm R."/>
            <person name="Sun H."/>
            <person name="Tunlid A."/>
            <person name="Henrissat B."/>
            <person name="Grigoriev I.V."/>
            <person name="Hibbett D.S."/>
            <person name="Martin F."/>
        </authorList>
    </citation>
    <scope>NUCLEOTIDE SEQUENCE [LARGE SCALE GENOMIC DNA]</scope>
    <source>
        <strain evidence="4">MAFF 305830</strain>
    </source>
</reference>
<dbReference type="InterPro" id="IPR015422">
    <property type="entry name" value="PyrdxlP-dep_Trfase_small"/>
</dbReference>
<organism evidence="3 4">
    <name type="scientific">Serendipita vermifera MAFF 305830</name>
    <dbReference type="NCBI Taxonomy" id="933852"/>
    <lineage>
        <taxon>Eukaryota</taxon>
        <taxon>Fungi</taxon>
        <taxon>Dikarya</taxon>
        <taxon>Basidiomycota</taxon>
        <taxon>Agaricomycotina</taxon>
        <taxon>Agaricomycetes</taxon>
        <taxon>Sebacinales</taxon>
        <taxon>Serendipitaceae</taxon>
        <taxon>Serendipita</taxon>
    </lineage>
</organism>
<accession>A0A0C2WD64</accession>
<evidence type="ECO:0000313" key="3">
    <source>
        <dbReference type="EMBL" id="KIM24423.1"/>
    </source>
</evidence>
<feature type="region of interest" description="Disordered" evidence="1">
    <location>
        <begin position="451"/>
        <end position="475"/>
    </location>
</feature>
<reference evidence="3 4" key="1">
    <citation type="submission" date="2014-04" db="EMBL/GenBank/DDBJ databases">
        <authorList>
            <consortium name="DOE Joint Genome Institute"/>
            <person name="Kuo A."/>
            <person name="Zuccaro A."/>
            <person name="Kohler A."/>
            <person name="Nagy L.G."/>
            <person name="Floudas D."/>
            <person name="Copeland A."/>
            <person name="Barry K.W."/>
            <person name="Cichocki N."/>
            <person name="Veneault-Fourrey C."/>
            <person name="LaButti K."/>
            <person name="Lindquist E.A."/>
            <person name="Lipzen A."/>
            <person name="Lundell T."/>
            <person name="Morin E."/>
            <person name="Murat C."/>
            <person name="Sun H."/>
            <person name="Tunlid A."/>
            <person name="Henrissat B."/>
            <person name="Grigoriev I.V."/>
            <person name="Hibbett D.S."/>
            <person name="Martin F."/>
            <person name="Nordberg H.P."/>
            <person name="Cantor M.N."/>
            <person name="Hua S.X."/>
        </authorList>
    </citation>
    <scope>NUCLEOTIDE SEQUENCE [LARGE SCALE GENOMIC DNA]</scope>
    <source>
        <strain evidence="3 4">MAFF 305830</strain>
    </source>
</reference>
<dbReference type="EMBL" id="KN824324">
    <property type="protein sequence ID" value="KIM24423.1"/>
    <property type="molecule type" value="Genomic_DNA"/>
</dbReference>
<dbReference type="HOGENOM" id="CLU_010913_4_0_1"/>
<evidence type="ECO:0000259" key="2">
    <source>
        <dbReference type="Pfam" id="PF00266"/>
    </source>
</evidence>
<sequence length="603" mass="64432">MSLYTMQPAPSTSKPVKRPTLLISTVKPSSQKAARSFKSAFAGFKAKYPEYALGSTLDALRKSQFARLKKANEVYVDYMGGCLYPESLVATHAAILQAGLFGNTHSDSPCATRSDFHIAAARNAVLDYFGAPSEEYACIFTGNATTALKIVGESFPFSAGSTLIIPADCHNSVNGIRRFAETGGANVEYLQSTEVGGFYEADAMKVLNEMDPNSEAASLFILTGQSNITGIRPSTSILENAKSRGCSTLIDAAALVSSTRVSLRDIPSADAMVVSFYKMFGYPTGVGALIAKKEFLAKLDRKWFSGGSVDFVQAPGRLTIHAKDLTARFEEGTLNYGSLSAIAPGLDLLKTYMPAMSTRLPALHHYLHTALESLVYPGTGTPLVRVHTKLRSLPLRRSTSTKSSSGEASDSTSGSENGSIRSPISPTWLRPAFSPTRSQSFKWLLNGFSSAKPSSSPITPPSPSSPISMEPAEENVAAPPGQGYVVSCTFYTSDGAVIPLSSVSRLASAKGISLRTGCVCNPGGSAALRGNNIQARMDELSKFEDNVPLKEVCTLMGGLNSAGIVRLSLGMVSNFEDVWRVVEWARGLLDESKRNADLERLNL</sequence>
<dbReference type="Proteomes" id="UP000054097">
    <property type="component" value="Unassembled WGS sequence"/>
</dbReference>
<dbReference type="STRING" id="933852.A0A0C2WD64"/>
<dbReference type="GO" id="GO:0008265">
    <property type="term" value="F:molybdenum cofactor sulfurtransferase activity"/>
    <property type="evidence" value="ECO:0007669"/>
    <property type="project" value="TreeGrafter"/>
</dbReference>
<dbReference type="PANTHER" id="PTHR14237">
    <property type="entry name" value="MOLYBDOPTERIN COFACTOR SULFURASE MOSC"/>
    <property type="match status" value="1"/>
</dbReference>
<dbReference type="InterPro" id="IPR000192">
    <property type="entry name" value="Aminotrans_V_dom"/>
</dbReference>
<dbReference type="OrthoDB" id="10264306at2759"/>
<dbReference type="InterPro" id="IPR015424">
    <property type="entry name" value="PyrdxlP-dep_Trfase"/>
</dbReference>
<dbReference type="Gene3D" id="3.90.1150.10">
    <property type="entry name" value="Aspartate Aminotransferase, domain 1"/>
    <property type="match status" value="1"/>
</dbReference>
<protein>
    <recommendedName>
        <fullName evidence="2">Aminotransferase class V domain-containing protein</fullName>
    </recommendedName>
</protein>
<evidence type="ECO:0000256" key="1">
    <source>
        <dbReference type="SAM" id="MobiDB-lite"/>
    </source>
</evidence>
<gene>
    <name evidence="3" type="ORF">M408DRAFT_233582</name>
</gene>
<evidence type="ECO:0000313" key="4">
    <source>
        <dbReference type="Proteomes" id="UP000054097"/>
    </source>
</evidence>
<proteinExistence type="predicted"/>
<feature type="region of interest" description="Disordered" evidence="1">
    <location>
        <begin position="394"/>
        <end position="431"/>
    </location>
</feature>
<keyword evidence="4" id="KW-1185">Reference proteome</keyword>
<dbReference type="SUPFAM" id="SSF53383">
    <property type="entry name" value="PLP-dependent transferases"/>
    <property type="match status" value="1"/>
</dbReference>
<dbReference type="AlphaFoldDB" id="A0A0C2WD64"/>